<keyword evidence="3" id="KW-1185">Reference proteome</keyword>
<dbReference type="InterPro" id="IPR027904">
    <property type="entry name" value="DUF4587"/>
</dbReference>
<dbReference type="AlphaFoldDB" id="A0A452HSD6"/>
<name>A0A452HSD6_9SAUR</name>
<dbReference type="Pfam" id="PF15248">
    <property type="entry name" value="DUF4587"/>
    <property type="match status" value="1"/>
</dbReference>
<accession>A0A452HSD6</accession>
<dbReference type="PANTHER" id="PTHR28604:SF1">
    <property type="entry name" value="PROLINE-RICH PROTEIN 29"/>
    <property type="match status" value="1"/>
</dbReference>
<evidence type="ECO:0000313" key="2">
    <source>
        <dbReference type="Ensembl" id="ENSGAGP00000018001.1"/>
    </source>
</evidence>
<reference evidence="2" key="3">
    <citation type="submission" date="2025-09" db="UniProtKB">
        <authorList>
            <consortium name="Ensembl"/>
        </authorList>
    </citation>
    <scope>IDENTIFICATION</scope>
</reference>
<dbReference type="PANTHER" id="PTHR28604">
    <property type="match status" value="1"/>
</dbReference>
<dbReference type="InterPro" id="IPR038915">
    <property type="entry name" value="PRR29-like"/>
</dbReference>
<proteinExistence type="predicted"/>
<dbReference type="Proteomes" id="UP000291020">
    <property type="component" value="Unassembled WGS sequence"/>
</dbReference>
<reference evidence="3" key="1">
    <citation type="journal article" date="2017" name="PLoS ONE">
        <title>The Agassiz's desert tortoise genome provides a resource for the conservation of a threatened species.</title>
        <authorList>
            <person name="Tollis M."/>
            <person name="DeNardo D.F."/>
            <person name="Cornelius J.A."/>
            <person name="Dolby G.A."/>
            <person name="Edwards T."/>
            <person name="Henen B.T."/>
            <person name="Karl A.E."/>
            <person name="Murphy R.W."/>
            <person name="Kusumi K."/>
        </authorList>
    </citation>
    <scope>NUCLEOTIDE SEQUENCE [LARGE SCALE GENOMIC DNA]</scope>
</reference>
<organism evidence="2 3">
    <name type="scientific">Gopherus agassizii</name>
    <name type="common">Agassiz's desert tortoise</name>
    <dbReference type="NCBI Taxonomy" id="38772"/>
    <lineage>
        <taxon>Eukaryota</taxon>
        <taxon>Metazoa</taxon>
        <taxon>Chordata</taxon>
        <taxon>Craniata</taxon>
        <taxon>Vertebrata</taxon>
        <taxon>Euteleostomi</taxon>
        <taxon>Archelosauria</taxon>
        <taxon>Testudinata</taxon>
        <taxon>Testudines</taxon>
        <taxon>Cryptodira</taxon>
        <taxon>Durocryptodira</taxon>
        <taxon>Testudinoidea</taxon>
        <taxon>Testudinidae</taxon>
        <taxon>Gopherus</taxon>
    </lineage>
</organism>
<feature type="domain" description="DUF4587" evidence="1">
    <location>
        <begin position="26"/>
        <end position="76"/>
    </location>
</feature>
<evidence type="ECO:0000259" key="1">
    <source>
        <dbReference type="Pfam" id="PF15248"/>
    </source>
</evidence>
<sequence>SLPSGNSTWFYPYCLPWCYHFVEPAQPGHIREDLIELMMIQNAQMHQVIMNNMTMATLASFGFSPAPAAAQGQQTNVWLCDGLYPGPFRSPAGVLVVLPHPAPGKEEPIRAQQAQLKGASGPGQVSCWWEPEEQGRGSLLAAGAQGRTRRLVLVALTVKRKKLCGKWPME</sequence>
<evidence type="ECO:0000313" key="3">
    <source>
        <dbReference type="Proteomes" id="UP000291020"/>
    </source>
</evidence>
<dbReference type="Ensembl" id="ENSGAGT00000020533.1">
    <property type="protein sequence ID" value="ENSGAGP00000018001.1"/>
    <property type="gene ID" value="ENSGAGG00000013348.1"/>
</dbReference>
<reference evidence="2" key="2">
    <citation type="submission" date="2025-08" db="UniProtKB">
        <authorList>
            <consortium name="Ensembl"/>
        </authorList>
    </citation>
    <scope>IDENTIFICATION</scope>
</reference>
<protein>
    <recommendedName>
        <fullName evidence="1">DUF4587 domain-containing protein</fullName>
    </recommendedName>
</protein>